<organism evidence="1">
    <name type="scientific">Lepeophtheirus salmonis</name>
    <name type="common">Salmon louse</name>
    <name type="synonym">Caligus salmonis</name>
    <dbReference type="NCBI Taxonomy" id="72036"/>
    <lineage>
        <taxon>Eukaryota</taxon>
        <taxon>Metazoa</taxon>
        <taxon>Ecdysozoa</taxon>
        <taxon>Arthropoda</taxon>
        <taxon>Crustacea</taxon>
        <taxon>Multicrustacea</taxon>
        <taxon>Hexanauplia</taxon>
        <taxon>Copepoda</taxon>
        <taxon>Siphonostomatoida</taxon>
        <taxon>Caligidae</taxon>
        <taxon>Lepeophtheirus</taxon>
    </lineage>
</organism>
<proteinExistence type="predicted"/>
<sequence>MLISNKFNPRNLFL</sequence>
<name>A0A0K2TNK7_LEPSM</name>
<dbReference type="EMBL" id="HACA01010193">
    <property type="protein sequence ID" value="CDW27554.1"/>
    <property type="molecule type" value="Transcribed_RNA"/>
</dbReference>
<accession>A0A0K2TNK7</accession>
<dbReference type="EMBL" id="HACA01020042">
    <property type="protein sequence ID" value="CDW37403.1"/>
    <property type="molecule type" value="Transcribed_RNA"/>
</dbReference>
<protein>
    <submittedName>
        <fullName evidence="1">Uncharacterized protein</fullName>
    </submittedName>
</protein>
<reference evidence="1" key="1">
    <citation type="submission" date="2014-05" db="EMBL/GenBank/DDBJ databases">
        <authorList>
            <person name="Chronopoulou M."/>
        </authorList>
    </citation>
    <scope>NUCLEOTIDE SEQUENCE</scope>
    <source>
        <tissue evidence="1">Whole organism</tissue>
    </source>
</reference>
<evidence type="ECO:0000313" key="1">
    <source>
        <dbReference type="EMBL" id="CDW27554.1"/>
    </source>
</evidence>